<dbReference type="Proteomes" id="UP000612746">
    <property type="component" value="Unassembled WGS sequence"/>
</dbReference>
<proteinExistence type="predicted"/>
<organism evidence="1 2">
    <name type="scientific">Umbelopsis vinacea</name>
    <dbReference type="NCBI Taxonomy" id="44442"/>
    <lineage>
        <taxon>Eukaryota</taxon>
        <taxon>Fungi</taxon>
        <taxon>Fungi incertae sedis</taxon>
        <taxon>Mucoromycota</taxon>
        <taxon>Mucoromycotina</taxon>
        <taxon>Umbelopsidomycetes</taxon>
        <taxon>Umbelopsidales</taxon>
        <taxon>Umbelopsidaceae</taxon>
        <taxon>Umbelopsis</taxon>
    </lineage>
</organism>
<reference evidence="1" key="1">
    <citation type="submission" date="2020-12" db="EMBL/GenBank/DDBJ databases">
        <title>Metabolic potential, ecology and presence of endohyphal bacteria is reflected in genomic diversity of Mucoromycotina.</title>
        <authorList>
            <person name="Muszewska A."/>
            <person name="Okrasinska A."/>
            <person name="Steczkiewicz K."/>
            <person name="Drgas O."/>
            <person name="Orlowska M."/>
            <person name="Perlinska-Lenart U."/>
            <person name="Aleksandrzak-Piekarczyk T."/>
            <person name="Szatraj K."/>
            <person name="Zielenkiewicz U."/>
            <person name="Pilsyk S."/>
            <person name="Malc E."/>
            <person name="Mieczkowski P."/>
            <person name="Kruszewska J.S."/>
            <person name="Biernat P."/>
            <person name="Pawlowska J."/>
        </authorList>
    </citation>
    <scope>NUCLEOTIDE SEQUENCE</scope>
    <source>
        <strain evidence="1">WA0000051536</strain>
    </source>
</reference>
<evidence type="ECO:0000313" key="1">
    <source>
        <dbReference type="EMBL" id="KAG2189510.1"/>
    </source>
</evidence>
<evidence type="ECO:0000313" key="2">
    <source>
        <dbReference type="Proteomes" id="UP000612746"/>
    </source>
</evidence>
<comment type="caution">
    <text evidence="1">The sequence shown here is derived from an EMBL/GenBank/DDBJ whole genome shotgun (WGS) entry which is preliminary data.</text>
</comment>
<keyword evidence="2" id="KW-1185">Reference proteome</keyword>
<dbReference type="AlphaFoldDB" id="A0A8H7QCW2"/>
<protein>
    <submittedName>
        <fullName evidence="1">Uncharacterized protein</fullName>
    </submittedName>
</protein>
<sequence>MFRVFDWDDVGPKSRLGDPAHLSHSLARFRWPQLSLCEKAVRQCLFLPFRFKFVMESRNWGSEVGGVIWSRIADNTCCIEENSPGTRAVVIKVRPAKCKSGKSDLPFAQNTILSVTLAALPFGDPCVYETGALSQPSAWQ</sequence>
<gene>
    <name evidence="1" type="ORF">INT44_004652</name>
</gene>
<name>A0A8H7QCW2_9FUNG</name>
<accession>A0A8H7QCW2</accession>
<dbReference type="EMBL" id="JAEPRA010000001">
    <property type="protein sequence ID" value="KAG2189510.1"/>
    <property type="molecule type" value="Genomic_DNA"/>
</dbReference>